<evidence type="ECO:0000256" key="1">
    <source>
        <dbReference type="ARBA" id="ARBA00004997"/>
    </source>
</evidence>
<evidence type="ECO:0000313" key="17">
    <source>
        <dbReference type="Proteomes" id="UP001059934"/>
    </source>
</evidence>
<dbReference type="InterPro" id="IPR011037">
    <property type="entry name" value="Pyrv_Knase-like_insert_dom_sf"/>
</dbReference>
<keyword evidence="6" id="KW-0547">Nucleotide-binding</keyword>
<keyword evidence="10 13" id="KW-0324">Glycolysis</keyword>
<keyword evidence="4 13" id="KW-0808">Transferase</keyword>
<dbReference type="Gene3D" id="3.20.20.60">
    <property type="entry name" value="Phosphoenolpyruvate-binding domains"/>
    <property type="match status" value="1"/>
</dbReference>
<name>A0ABY5TSA9_9GAMM</name>
<gene>
    <name evidence="16" type="primary">pyk</name>
    <name evidence="16" type="ORF">NYF23_00105</name>
</gene>
<dbReference type="InterPro" id="IPR040442">
    <property type="entry name" value="Pyrv_kinase-like_dom_sf"/>
</dbReference>
<reference evidence="16" key="1">
    <citation type="submission" date="2022-08" db="EMBL/GenBank/DDBJ databases">
        <title>Catabolic pathway analysis in culturable SAR92 clade bacteria reveals their overlooked roles in DMSP degradation in coastal seas.</title>
        <authorList>
            <person name="He X."/>
            <person name="Zhang X."/>
            <person name="Zhang Y."/>
        </authorList>
    </citation>
    <scope>NUCLEOTIDE SEQUENCE</scope>
    <source>
        <strain evidence="16">H455</strain>
    </source>
</reference>
<evidence type="ECO:0000256" key="9">
    <source>
        <dbReference type="ARBA" id="ARBA00022842"/>
    </source>
</evidence>
<evidence type="ECO:0000256" key="13">
    <source>
        <dbReference type="RuleBase" id="RU000504"/>
    </source>
</evidence>
<dbReference type="EC" id="2.7.1.40" evidence="3 12"/>
<feature type="domain" description="Pyruvate kinase barrel" evidence="14">
    <location>
        <begin position="1"/>
        <end position="322"/>
    </location>
</feature>
<evidence type="ECO:0000259" key="15">
    <source>
        <dbReference type="Pfam" id="PF02887"/>
    </source>
</evidence>
<dbReference type="SUPFAM" id="SSF50800">
    <property type="entry name" value="PK beta-barrel domain-like"/>
    <property type="match status" value="1"/>
</dbReference>
<keyword evidence="11 16" id="KW-0670">Pyruvate</keyword>
<keyword evidence="5" id="KW-0479">Metal-binding</keyword>
<comment type="catalytic activity">
    <reaction evidence="13">
        <text>pyruvate + ATP = phosphoenolpyruvate + ADP + H(+)</text>
        <dbReference type="Rhea" id="RHEA:18157"/>
        <dbReference type="ChEBI" id="CHEBI:15361"/>
        <dbReference type="ChEBI" id="CHEBI:15378"/>
        <dbReference type="ChEBI" id="CHEBI:30616"/>
        <dbReference type="ChEBI" id="CHEBI:58702"/>
        <dbReference type="ChEBI" id="CHEBI:456216"/>
        <dbReference type="EC" id="2.7.1.40"/>
    </reaction>
</comment>
<dbReference type="GO" id="GO:0016301">
    <property type="term" value="F:kinase activity"/>
    <property type="evidence" value="ECO:0007669"/>
    <property type="project" value="UniProtKB-KW"/>
</dbReference>
<dbReference type="NCBIfam" id="NF004491">
    <property type="entry name" value="PRK05826.1"/>
    <property type="match status" value="1"/>
</dbReference>
<evidence type="ECO:0000256" key="5">
    <source>
        <dbReference type="ARBA" id="ARBA00022723"/>
    </source>
</evidence>
<evidence type="ECO:0000256" key="6">
    <source>
        <dbReference type="ARBA" id="ARBA00022741"/>
    </source>
</evidence>
<dbReference type="InterPro" id="IPR036918">
    <property type="entry name" value="Pyrv_Knase_C_sf"/>
</dbReference>
<dbReference type="InterPro" id="IPR015795">
    <property type="entry name" value="Pyrv_Knase_C"/>
</dbReference>
<dbReference type="PANTHER" id="PTHR11817">
    <property type="entry name" value="PYRUVATE KINASE"/>
    <property type="match status" value="1"/>
</dbReference>
<evidence type="ECO:0000256" key="12">
    <source>
        <dbReference type="NCBIfam" id="TIGR01064"/>
    </source>
</evidence>
<evidence type="ECO:0000256" key="2">
    <source>
        <dbReference type="ARBA" id="ARBA00008663"/>
    </source>
</evidence>
<dbReference type="Pfam" id="PF00224">
    <property type="entry name" value="PK"/>
    <property type="match status" value="1"/>
</dbReference>
<comment type="pathway">
    <text evidence="1 13">Carbohydrate degradation; glycolysis; pyruvate from D-glyceraldehyde 3-phosphate: step 5/5.</text>
</comment>
<dbReference type="NCBIfam" id="TIGR01064">
    <property type="entry name" value="pyruv_kin"/>
    <property type="match status" value="1"/>
</dbReference>
<evidence type="ECO:0000313" key="16">
    <source>
        <dbReference type="EMBL" id="UVW35024.1"/>
    </source>
</evidence>
<accession>A0ABY5TSA9</accession>
<dbReference type="Proteomes" id="UP001059934">
    <property type="component" value="Chromosome"/>
</dbReference>
<dbReference type="Pfam" id="PF02887">
    <property type="entry name" value="PK_C"/>
    <property type="match status" value="1"/>
</dbReference>
<keyword evidence="7 13" id="KW-0418">Kinase</keyword>
<keyword evidence="8" id="KW-0067">ATP-binding</keyword>
<evidence type="ECO:0000256" key="10">
    <source>
        <dbReference type="ARBA" id="ARBA00023152"/>
    </source>
</evidence>
<dbReference type="InterPro" id="IPR001697">
    <property type="entry name" value="Pyr_Knase"/>
</dbReference>
<dbReference type="PRINTS" id="PR01050">
    <property type="entry name" value="PYRUVTKNASE"/>
</dbReference>
<dbReference type="GO" id="GO:0004743">
    <property type="term" value="F:pyruvate kinase activity"/>
    <property type="evidence" value="ECO:0007669"/>
    <property type="project" value="UniProtKB-EC"/>
</dbReference>
<feature type="domain" description="Pyruvate kinase C-terminal" evidence="15">
    <location>
        <begin position="352"/>
        <end position="454"/>
    </location>
</feature>
<protein>
    <recommendedName>
        <fullName evidence="3 12">Pyruvate kinase</fullName>
        <ecNumber evidence="3 12">2.7.1.40</ecNumber>
    </recommendedName>
</protein>
<evidence type="ECO:0000259" key="14">
    <source>
        <dbReference type="Pfam" id="PF00224"/>
    </source>
</evidence>
<dbReference type="InterPro" id="IPR015793">
    <property type="entry name" value="Pyrv_Knase_brl"/>
</dbReference>
<evidence type="ECO:0000256" key="4">
    <source>
        <dbReference type="ARBA" id="ARBA00022679"/>
    </source>
</evidence>
<comment type="similarity">
    <text evidence="2 13">Belongs to the pyruvate kinase family.</text>
</comment>
<dbReference type="InterPro" id="IPR015806">
    <property type="entry name" value="Pyrv_Knase_insert_dom_sf"/>
</dbReference>
<keyword evidence="9 13" id="KW-0460">Magnesium</keyword>
<evidence type="ECO:0000256" key="7">
    <source>
        <dbReference type="ARBA" id="ARBA00022777"/>
    </source>
</evidence>
<sequence length="469" mass="51467">MRKTKIICTIGPVTDSLEMLENLANAGMNVARLNMSHGTHESHRKVIEAIRVLNLKLNHPIAVLLDTQGPEIRTGDMANDLHLNEGDTISIVARGAEDVESSSIHINYEDLITDVGIGDIITVDNGLINLEVLSKEERVMQCKVIDGGLLKSKRHVNLPGIRVNLPAITEKDRRDIEFGMALDVDFIALSFVRQADDIRELRELLGDKGDTIKVIAKLEDQEAVTNMIEIIEAADGVMVARGDLGVEVPLEVLPRIQRRILRTCAEMGKRAIVATHMLESMIENPNPTRAEVTDVANAVYEEADAIMLSGETTVGKYPVKCVEILDRIARSTESSRGLRFTDNLVIEGDKQQIAQAAVNLAEAISAKAIIVPTKRGRMANRVTNCHPQEPIICAFTNSGVTRRQLVLNRNVLSYQIDFGKDSDATLAAAAAIMIKRDEFSPEDRVVVISDTLAGDGIEAIQIRQIADLL</sequence>
<evidence type="ECO:0000256" key="3">
    <source>
        <dbReference type="ARBA" id="ARBA00012142"/>
    </source>
</evidence>
<evidence type="ECO:0000256" key="8">
    <source>
        <dbReference type="ARBA" id="ARBA00022840"/>
    </source>
</evidence>
<dbReference type="InterPro" id="IPR015813">
    <property type="entry name" value="Pyrv/PenolPyrv_kinase-like_dom"/>
</dbReference>
<dbReference type="SUPFAM" id="SSF51621">
    <property type="entry name" value="Phosphoenolpyruvate/pyruvate domain"/>
    <property type="match status" value="1"/>
</dbReference>
<organism evidence="16 17">
    <name type="scientific">SAR92 clade bacterium H455</name>
    <dbReference type="NCBI Taxonomy" id="2974818"/>
    <lineage>
        <taxon>Bacteria</taxon>
        <taxon>Pseudomonadati</taxon>
        <taxon>Pseudomonadota</taxon>
        <taxon>Gammaproteobacteria</taxon>
        <taxon>Cellvibrionales</taxon>
        <taxon>Porticoccaceae</taxon>
        <taxon>SAR92 clade</taxon>
    </lineage>
</organism>
<proteinExistence type="inferred from homology"/>
<dbReference type="NCBIfam" id="NF004978">
    <property type="entry name" value="PRK06354.1"/>
    <property type="match status" value="1"/>
</dbReference>
<keyword evidence="17" id="KW-1185">Reference proteome</keyword>
<dbReference type="SUPFAM" id="SSF52935">
    <property type="entry name" value="PK C-terminal domain-like"/>
    <property type="match status" value="1"/>
</dbReference>
<dbReference type="Gene3D" id="2.40.33.10">
    <property type="entry name" value="PK beta-barrel domain-like"/>
    <property type="match status" value="1"/>
</dbReference>
<evidence type="ECO:0000256" key="11">
    <source>
        <dbReference type="ARBA" id="ARBA00023317"/>
    </source>
</evidence>
<dbReference type="EMBL" id="CP103416">
    <property type="protein sequence ID" value="UVW35024.1"/>
    <property type="molecule type" value="Genomic_DNA"/>
</dbReference>
<dbReference type="Gene3D" id="3.40.1380.20">
    <property type="entry name" value="Pyruvate kinase, C-terminal domain"/>
    <property type="match status" value="1"/>
</dbReference>